<sequence>MTIASPRKLRSRNVRVALLGAAAFGVAGCVPEDVATQVFPTLAECRAAAQDLTGAYSVQDCDNAFALAEVAHNETAPRYDELALCEEQHGGECTVDPAAASSGGGSIFMPVMMGYMMGSMMNNGRATMAAQPLYRTASGTYSTPSGATNLNANRGAVGLAPTNFRAAAPASAAQPMTRANVRASGGFGAGRTGGAARGFGG</sequence>
<feature type="signal peptide" evidence="1">
    <location>
        <begin position="1"/>
        <end position="27"/>
    </location>
</feature>
<dbReference type="Proteomes" id="UP000198539">
    <property type="component" value="Unassembled WGS sequence"/>
</dbReference>
<gene>
    <name evidence="2" type="ORF">SAMN04488238_1473</name>
</gene>
<evidence type="ECO:0000256" key="1">
    <source>
        <dbReference type="SAM" id="SignalP"/>
    </source>
</evidence>
<evidence type="ECO:0000313" key="2">
    <source>
        <dbReference type="EMBL" id="SDX93627.1"/>
    </source>
</evidence>
<keyword evidence="3" id="KW-1185">Reference proteome</keyword>
<evidence type="ECO:0000313" key="3">
    <source>
        <dbReference type="Proteomes" id="UP000198539"/>
    </source>
</evidence>
<organism evidence="2 3">
    <name type="scientific">Roseicitreum antarcticum</name>
    <dbReference type="NCBI Taxonomy" id="564137"/>
    <lineage>
        <taxon>Bacteria</taxon>
        <taxon>Pseudomonadati</taxon>
        <taxon>Pseudomonadota</taxon>
        <taxon>Alphaproteobacteria</taxon>
        <taxon>Rhodobacterales</taxon>
        <taxon>Paracoccaceae</taxon>
        <taxon>Roseicitreum</taxon>
    </lineage>
</organism>
<keyword evidence="1" id="KW-0732">Signal</keyword>
<proteinExistence type="predicted"/>
<dbReference type="InterPro" id="IPR009576">
    <property type="entry name" value="Biofilm_formation_YgiB"/>
</dbReference>
<dbReference type="EMBL" id="FNOM01000047">
    <property type="protein sequence ID" value="SDX93627.1"/>
    <property type="molecule type" value="Genomic_DNA"/>
</dbReference>
<name>A0A1H3FS42_9RHOB</name>
<dbReference type="Pfam" id="PF06693">
    <property type="entry name" value="DUF1190"/>
    <property type="match status" value="1"/>
</dbReference>
<protein>
    <submittedName>
        <fullName evidence="2">Uncharacterized conserved protein YgiB, involved in bioifilm formation, UPF0441/DUF1190 family</fullName>
    </submittedName>
</protein>
<dbReference type="OrthoDB" id="8160435at2"/>
<reference evidence="2 3" key="1">
    <citation type="submission" date="2016-10" db="EMBL/GenBank/DDBJ databases">
        <authorList>
            <person name="de Groot N.N."/>
        </authorList>
    </citation>
    <scope>NUCLEOTIDE SEQUENCE [LARGE SCALE GENOMIC DNA]</scope>
    <source>
        <strain evidence="2 3">CGMCC 1.8894</strain>
    </source>
</reference>
<accession>A0A1H3FS42</accession>
<dbReference type="AlphaFoldDB" id="A0A1H3FS42"/>
<feature type="chain" id="PRO_5011473276" evidence="1">
    <location>
        <begin position="28"/>
        <end position="201"/>
    </location>
</feature>
<dbReference type="RefSeq" id="WP_092892916.1">
    <property type="nucleotide sequence ID" value="NZ_CP061498.1"/>
</dbReference>
<dbReference type="PROSITE" id="PS51257">
    <property type="entry name" value="PROKAR_LIPOPROTEIN"/>
    <property type="match status" value="1"/>
</dbReference>